<dbReference type="OrthoDB" id="7903015at2"/>
<dbReference type="Pfam" id="PF00296">
    <property type="entry name" value="Bac_luciferase"/>
    <property type="match status" value="1"/>
</dbReference>
<evidence type="ECO:0000256" key="3">
    <source>
        <dbReference type="ARBA" id="ARBA00023002"/>
    </source>
</evidence>
<evidence type="ECO:0000313" key="6">
    <source>
        <dbReference type="EMBL" id="VEG49239.1"/>
    </source>
</evidence>
<dbReference type="Gene3D" id="3.20.20.30">
    <property type="entry name" value="Luciferase-like domain"/>
    <property type="match status" value="1"/>
</dbReference>
<dbReference type="EMBL" id="LR134355">
    <property type="protein sequence ID" value="VEG49239.1"/>
    <property type="molecule type" value="Genomic_DNA"/>
</dbReference>
<keyword evidence="4" id="KW-0503">Monooxygenase</keyword>
<dbReference type="InterPro" id="IPR019921">
    <property type="entry name" value="Lucif-like_OxRdtase_Rv2161c"/>
</dbReference>
<accession>A0A448I9Z9</accession>
<name>A0A448I9Z9_MYCCI</name>
<dbReference type="InterPro" id="IPR036661">
    <property type="entry name" value="Luciferase-like_sf"/>
</dbReference>
<sequence>MTIDKGAPDVATFGVAMPFFDHQLAYDAIAGFAISAQRAGFDGLWLSDHLVVGPPPQLSRTWYDAPTLLAGLAGVVPGMALGTDVLIAAYRHPVAAAKALATVDIVSGGRLTVGVGTGHSEHEYVTVGADFRNRGAVTDEYIQAWKQIWTPGPAVFRGEYIVLDEPELGPLPVRQPHPPIWVGGDSPAAIRRTVRLGDGWHPLSLTPQRYADGVAQLRRECDRLGKSLPTLSYSGFFGDIVTRAVEETTRVPLTGGVEQVIDDVGRLSEIGVRNFVFRLGAAEHNNAQNLEQLALVAEMVLPAVRE</sequence>
<reference evidence="6 7" key="1">
    <citation type="submission" date="2018-12" db="EMBL/GenBank/DDBJ databases">
        <authorList>
            <consortium name="Pathogen Informatics"/>
        </authorList>
    </citation>
    <scope>NUCLEOTIDE SEQUENCE [LARGE SCALE GENOMIC DNA]</scope>
    <source>
        <strain evidence="6 7">NCTC10485</strain>
    </source>
</reference>
<dbReference type="GO" id="GO:0008726">
    <property type="term" value="F:alkanesulfonate monooxygenase activity"/>
    <property type="evidence" value="ECO:0007669"/>
    <property type="project" value="TreeGrafter"/>
</dbReference>
<feature type="domain" description="Luciferase-like" evidence="5">
    <location>
        <begin position="25"/>
        <end position="232"/>
    </location>
</feature>
<keyword evidence="2" id="KW-0288">FMN</keyword>
<evidence type="ECO:0000259" key="5">
    <source>
        <dbReference type="Pfam" id="PF00296"/>
    </source>
</evidence>
<protein>
    <submittedName>
        <fullName evidence="6">Luciferase family protein</fullName>
        <ecNumber evidence="6">1.2.-.-</ecNumber>
    </submittedName>
</protein>
<keyword evidence="1" id="KW-0285">Flavoprotein</keyword>
<organism evidence="6 7">
    <name type="scientific">Mycolicibacterium chitae</name>
    <name type="common">Mycobacterium chitae</name>
    <dbReference type="NCBI Taxonomy" id="1792"/>
    <lineage>
        <taxon>Bacteria</taxon>
        <taxon>Bacillati</taxon>
        <taxon>Actinomycetota</taxon>
        <taxon>Actinomycetes</taxon>
        <taxon>Mycobacteriales</taxon>
        <taxon>Mycobacteriaceae</taxon>
        <taxon>Mycolicibacterium</taxon>
    </lineage>
</organism>
<evidence type="ECO:0000256" key="4">
    <source>
        <dbReference type="ARBA" id="ARBA00023033"/>
    </source>
</evidence>
<keyword evidence="3 6" id="KW-0560">Oxidoreductase</keyword>
<evidence type="ECO:0000313" key="7">
    <source>
        <dbReference type="Proteomes" id="UP000282551"/>
    </source>
</evidence>
<evidence type="ECO:0000256" key="2">
    <source>
        <dbReference type="ARBA" id="ARBA00022643"/>
    </source>
</evidence>
<dbReference type="EC" id="1.2.-.-" evidence="6"/>
<evidence type="ECO:0000256" key="1">
    <source>
        <dbReference type="ARBA" id="ARBA00022630"/>
    </source>
</evidence>
<dbReference type="InterPro" id="IPR050172">
    <property type="entry name" value="SsuD_RutA_monooxygenase"/>
</dbReference>
<proteinExistence type="predicted"/>
<keyword evidence="7" id="KW-1185">Reference proteome</keyword>
<dbReference type="PANTHER" id="PTHR42847:SF4">
    <property type="entry name" value="ALKANESULFONATE MONOOXYGENASE-RELATED"/>
    <property type="match status" value="1"/>
</dbReference>
<dbReference type="Proteomes" id="UP000282551">
    <property type="component" value="Chromosome"/>
</dbReference>
<dbReference type="PANTHER" id="PTHR42847">
    <property type="entry name" value="ALKANESULFONATE MONOOXYGENASE"/>
    <property type="match status" value="1"/>
</dbReference>
<dbReference type="GO" id="GO:0046306">
    <property type="term" value="P:alkanesulfonate catabolic process"/>
    <property type="evidence" value="ECO:0007669"/>
    <property type="project" value="TreeGrafter"/>
</dbReference>
<dbReference type="AlphaFoldDB" id="A0A448I9Z9"/>
<dbReference type="NCBIfam" id="TIGR03619">
    <property type="entry name" value="F420_Rv2161c"/>
    <property type="match status" value="1"/>
</dbReference>
<dbReference type="SUPFAM" id="SSF51679">
    <property type="entry name" value="Bacterial luciferase-like"/>
    <property type="match status" value="1"/>
</dbReference>
<dbReference type="InterPro" id="IPR011251">
    <property type="entry name" value="Luciferase-like_dom"/>
</dbReference>
<gene>
    <name evidence="6" type="ORF">NCTC10485_03546</name>
</gene>